<dbReference type="Pfam" id="PF07998">
    <property type="entry name" value="Peptidase_M54"/>
    <property type="match status" value="1"/>
</dbReference>
<dbReference type="AlphaFoldDB" id="A0A0S8FTY8"/>
<protein>
    <recommendedName>
        <fullName evidence="9">Peptidase zinc-dependent</fullName>
    </recommendedName>
</protein>
<evidence type="ECO:0000313" key="8">
    <source>
        <dbReference type="Proteomes" id="UP000051373"/>
    </source>
</evidence>
<accession>A0A0S8FTY8</accession>
<dbReference type="GO" id="GO:0008237">
    <property type="term" value="F:metallopeptidase activity"/>
    <property type="evidence" value="ECO:0007669"/>
    <property type="project" value="UniProtKB-KW"/>
</dbReference>
<comment type="cofactor">
    <cofactor evidence="1">
        <name>Zn(2+)</name>
        <dbReference type="ChEBI" id="CHEBI:29105"/>
    </cofactor>
</comment>
<evidence type="ECO:0000256" key="4">
    <source>
        <dbReference type="ARBA" id="ARBA00022801"/>
    </source>
</evidence>
<dbReference type="PANTHER" id="PTHR15910">
    <property type="entry name" value="ARCHAEMETZINCIN"/>
    <property type="match status" value="1"/>
</dbReference>
<evidence type="ECO:0000256" key="2">
    <source>
        <dbReference type="ARBA" id="ARBA00022670"/>
    </source>
</evidence>
<evidence type="ECO:0000313" key="7">
    <source>
        <dbReference type="EMBL" id="KPK62892.1"/>
    </source>
</evidence>
<dbReference type="EMBL" id="LJUJ01000023">
    <property type="protein sequence ID" value="KPK62892.1"/>
    <property type="molecule type" value="Genomic_DNA"/>
</dbReference>
<keyword evidence="6" id="KW-0482">Metalloprotease</keyword>
<dbReference type="GO" id="GO:0008270">
    <property type="term" value="F:zinc ion binding"/>
    <property type="evidence" value="ECO:0007669"/>
    <property type="project" value="InterPro"/>
</dbReference>
<gene>
    <name evidence="7" type="ORF">AMJ83_09450</name>
</gene>
<organism evidence="7 8">
    <name type="scientific">candidate division WOR_3 bacterium SM23_42</name>
    <dbReference type="NCBI Taxonomy" id="1703779"/>
    <lineage>
        <taxon>Bacteria</taxon>
        <taxon>Bacteria division WOR-3</taxon>
    </lineage>
</organism>
<dbReference type="InterPro" id="IPR012962">
    <property type="entry name" value="Pept_M54_archaemetzincn"/>
</dbReference>
<dbReference type="NCBIfam" id="NF033823">
    <property type="entry name" value="archmetzin"/>
    <property type="match status" value="1"/>
</dbReference>
<reference evidence="7 8" key="1">
    <citation type="journal article" date="2015" name="Microbiome">
        <title>Genomic resolution of linkages in carbon, nitrogen, and sulfur cycling among widespread estuary sediment bacteria.</title>
        <authorList>
            <person name="Baker B.J."/>
            <person name="Lazar C.S."/>
            <person name="Teske A.P."/>
            <person name="Dick G.J."/>
        </authorList>
    </citation>
    <scope>NUCLEOTIDE SEQUENCE [LARGE SCALE GENOMIC DNA]</scope>
    <source>
        <strain evidence="7">SM23_42</strain>
    </source>
</reference>
<dbReference type="PIRSF" id="PIRSF005785">
    <property type="entry name" value="Zn-prot_arch"/>
    <property type="match status" value="1"/>
</dbReference>
<evidence type="ECO:0000256" key="3">
    <source>
        <dbReference type="ARBA" id="ARBA00022723"/>
    </source>
</evidence>
<evidence type="ECO:0000256" key="5">
    <source>
        <dbReference type="ARBA" id="ARBA00022833"/>
    </source>
</evidence>
<name>A0A0S8FTY8_UNCW3</name>
<dbReference type="Gene3D" id="3.40.390.10">
    <property type="entry name" value="Collagenase (Catalytic Domain)"/>
    <property type="match status" value="1"/>
</dbReference>
<evidence type="ECO:0008006" key="9">
    <source>
        <dbReference type="Google" id="ProtNLM"/>
    </source>
</evidence>
<keyword evidence="4" id="KW-0378">Hydrolase</keyword>
<dbReference type="Proteomes" id="UP000051373">
    <property type="component" value="Unassembled WGS sequence"/>
</dbReference>
<keyword evidence="2" id="KW-0645">Protease</keyword>
<evidence type="ECO:0000256" key="1">
    <source>
        <dbReference type="ARBA" id="ARBA00001947"/>
    </source>
</evidence>
<dbReference type="GO" id="GO:0006508">
    <property type="term" value="P:proteolysis"/>
    <property type="evidence" value="ECO:0007669"/>
    <property type="project" value="UniProtKB-KW"/>
</dbReference>
<keyword evidence="3" id="KW-0479">Metal-binding</keyword>
<dbReference type="STRING" id="1703779.AMJ83_09450"/>
<proteinExistence type="predicted"/>
<dbReference type="InterPro" id="IPR024079">
    <property type="entry name" value="MetalloPept_cat_dom_sf"/>
</dbReference>
<keyword evidence="5" id="KW-0862">Zinc</keyword>
<comment type="caution">
    <text evidence="7">The sequence shown here is derived from an EMBL/GenBank/DDBJ whole genome shotgun (WGS) entry which is preliminary data.</text>
</comment>
<dbReference type="PANTHER" id="PTHR15910:SF1">
    <property type="entry name" value="ARCHAEMETZINCIN-2"/>
    <property type="match status" value="1"/>
</dbReference>
<dbReference type="SUPFAM" id="SSF55486">
    <property type="entry name" value="Metalloproteases ('zincins'), catalytic domain"/>
    <property type="match status" value="1"/>
</dbReference>
<dbReference type="CDD" id="cd11375">
    <property type="entry name" value="Peptidase_M54"/>
    <property type="match status" value="1"/>
</dbReference>
<evidence type="ECO:0000256" key="6">
    <source>
        <dbReference type="ARBA" id="ARBA00023049"/>
    </source>
</evidence>
<dbReference type="InterPro" id="IPR012091">
    <property type="entry name" value="Pept_M54_archaemetzncn_arc/bac"/>
</dbReference>
<sequence length="146" mass="16615">MAQSLEYCLNSTSRRADDFEIPDEAYNSLRKQYNPECIVKEIAKFKGSLEDFRLGVIDVDIYAHGLNFIFGLAHPLRRIALISAYRLSGPQLLERIAKEVVHETGHLFGLSHCADSLCVMYFSNTVADTDNKSKNLCRQCRRKIEA</sequence>